<dbReference type="AlphaFoldDB" id="A0A1I2RDI7"/>
<reference evidence="3" key="1">
    <citation type="submission" date="2016-10" db="EMBL/GenBank/DDBJ databases">
        <authorList>
            <person name="Varghese N."/>
            <person name="Submissions S."/>
        </authorList>
    </citation>
    <scope>NUCLEOTIDE SEQUENCE [LARGE SCALE GENOMIC DNA]</scope>
    <source>
        <strain evidence="3">Gh-105</strain>
    </source>
</reference>
<accession>A0A1I2RDI7</accession>
<name>A0A1I2RDI7_9HYPH</name>
<proteinExistence type="predicted"/>
<sequence length="167" mass="18135">MGLGVHAVAPYTGGGTQVGVFRRRAAGASLRNDVREEFAMFTLEIDGVAIAVINGSEEVARDLFTCDGFKDDIQAMKSEGKVLWNGTSPLKIRPATEEETEIFEDALAEDDSEEDEPFEPDARHAEAASNDDDADEDDADEDDEEEGEDEADIVFLVDIDEDSGLDS</sequence>
<feature type="compositionally biased region" description="Acidic residues" evidence="1">
    <location>
        <begin position="97"/>
        <end position="119"/>
    </location>
</feature>
<evidence type="ECO:0000313" key="2">
    <source>
        <dbReference type="EMBL" id="SFG38775.1"/>
    </source>
</evidence>
<feature type="region of interest" description="Disordered" evidence="1">
    <location>
        <begin position="89"/>
        <end position="167"/>
    </location>
</feature>
<feature type="compositionally biased region" description="Acidic residues" evidence="1">
    <location>
        <begin position="129"/>
        <end position="167"/>
    </location>
</feature>
<gene>
    <name evidence="2" type="ORF">SAMN05192565_102267</name>
</gene>
<keyword evidence="3" id="KW-1185">Reference proteome</keyword>
<dbReference type="Proteomes" id="UP000199229">
    <property type="component" value="Unassembled WGS sequence"/>
</dbReference>
<evidence type="ECO:0000256" key="1">
    <source>
        <dbReference type="SAM" id="MobiDB-lite"/>
    </source>
</evidence>
<dbReference type="EMBL" id="FOPM01000002">
    <property type="protein sequence ID" value="SFG38775.1"/>
    <property type="molecule type" value="Genomic_DNA"/>
</dbReference>
<protein>
    <submittedName>
        <fullName evidence="2">Uncharacterized protein</fullName>
    </submittedName>
</protein>
<evidence type="ECO:0000313" key="3">
    <source>
        <dbReference type="Proteomes" id="UP000199229"/>
    </source>
</evidence>
<organism evidence="2 3">
    <name type="scientific">Methylobacterium gossipiicola</name>
    <dbReference type="NCBI Taxonomy" id="582675"/>
    <lineage>
        <taxon>Bacteria</taxon>
        <taxon>Pseudomonadati</taxon>
        <taxon>Pseudomonadota</taxon>
        <taxon>Alphaproteobacteria</taxon>
        <taxon>Hyphomicrobiales</taxon>
        <taxon>Methylobacteriaceae</taxon>
        <taxon>Methylobacterium</taxon>
    </lineage>
</organism>
<dbReference type="STRING" id="582675.SAMN05192565_102267"/>